<dbReference type="PROSITE" id="PS50157">
    <property type="entry name" value="ZINC_FINGER_C2H2_2"/>
    <property type="match status" value="4"/>
</dbReference>
<dbReference type="GO" id="GO:0008270">
    <property type="term" value="F:zinc ion binding"/>
    <property type="evidence" value="ECO:0007669"/>
    <property type="project" value="UniProtKB-KW"/>
</dbReference>
<dbReference type="Proteomes" id="UP000515203">
    <property type="component" value="Unplaced"/>
</dbReference>
<evidence type="ECO:0000256" key="5">
    <source>
        <dbReference type="ARBA" id="ARBA00022737"/>
    </source>
</evidence>
<organism evidence="15 16">
    <name type="scientific">Octodon degus</name>
    <name type="common">Degu</name>
    <name type="synonym">Sciurus degus</name>
    <dbReference type="NCBI Taxonomy" id="10160"/>
    <lineage>
        <taxon>Eukaryota</taxon>
        <taxon>Metazoa</taxon>
        <taxon>Chordata</taxon>
        <taxon>Craniata</taxon>
        <taxon>Vertebrata</taxon>
        <taxon>Euteleostomi</taxon>
        <taxon>Mammalia</taxon>
        <taxon>Eutheria</taxon>
        <taxon>Euarchontoglires</taxon>
        <taxon>Glires</taxon>
        <taxon>Rodentia</taxon>
        <taxon>Hystricomorpha</taxon>
        <taxon>Octodontidae</taxon>
        <taxon>Octodon</taxon>
    </lineage>
</organism>
<evidence type="ECO:0000259" key="13">
    <source>
        <dbReference type="PROSITE" id="PS50157"/>
    </source>
</evidence>
<comment type="subcellular location">
    <subcellularLocation>
        <location evidence="2">Nucleus</location>
    </subcellularLocation>
</comment>
<comment type="similarity">
    <text evidence="3">Belongs to the krueppel C2H2-type zinc-finger protein family.</text>
</comment>
<dbReference type="SMART" id="SM00355">
    <property type="entry name" value="ZnF_C2H2"/>
    <property type="match status" value="4"/>
</dbReference>
<evidence type="ECO:0000259" key="14">
    <source>
        <dbReference type="PROSITE" id="PS50805"/>
    </source>
</evidence>
<dbReference type="Gene3D" id="6.10.140.140">
    <property type="match status" value="1"/>
</dbReference>
<proteinExistence type="inferred from homology"/>
<feature type="domain" description="C2H2-type" evidence="13">
    <location>
        <begin position="302"/>
        <end position="329"/>
    </location>
</feature>
<dbReference type="FunFam" id="3.30.160.60:FF:000564">
    <property type="entry name" value="zinc finger protein 699"/>
    <property type="match status" value="1"/>
</dbReference>
<dbReference type="FunCoup" id="A0A6P6DRR5">
    <property type="interactions" value="1"/>
</dbReference>
<dbReference type="PROSITE" id="PS00028">
    <property type="entry name" value="ZINC_FINGER_C2H2_1"/>
    <property type="match status" value="4"/>
</dbReference>
<keyword evidence="4" id="KW-0479">Metal-binding</keyword>
<keyword evidence="7" id="KW-0862">Zinc</keyword>
<dbReference type="PANTHER" id="PTHR24390">
    <property type="entry name" value="ZINC FINGER PROTEIN"/>
    <property type="match status" value="1"/>
</dbReference>
<feature type="domain" description="C2H2-type" evidence="13">
    <location>
        <begin position="330"/>
        <end position="357"/>
    </location>
</feature>
<dbReference type="Gene3D" id="3.30.160.60">
    <property type="entry name" value="Classic Zinc Finger"/>
    <property type="match status" value="5"/>
</dbReference>
<keyword evidence="6 12" id="KW-0863">Zinc-finger</keyword>
<evidence type="ECO:0000313" key="15">
    <source>
        <dbReference type="Proteomes" id="UP000515203"/>
    </source>
</evidence>
<keyword evidence="15" id="KW-1185">Reference proteome</keyword>
<evidence type="ECO:0000256" key="8">
    <source>
        <dbReference type="ARBA" id="ARBA00023015"/>
    </source>
</evidence>
<feature type="domain" description="C2H2-type" evidence="13">
    <location>
        <begin position="274"/>
        <end position="301"/>
    </location>
</feature>
<evidence type="ECO:0000313" key="16">
    <source>
        <dbReference type="RefSeq" id="XP_023562676.1"/>
    </source>
</evidence>
<evidence type="ECO:0000256" key="3">
    <source>
        <dbReference type="ARBA" id="ARBA00006991"/>
    </source>
</evidence>
<comment type="function">
    <text evidence="1">May be involved in transcriptional regulation.</text>
</comment>
<reference evidence="16" key="1">
    <citation type="submission" date="2025-08" db="UniProtKB">
        <authorList>
            <consortium name="RefSeq"/>
        </authorList>
    </citation>
    <scope>IDENTIFICATION</scope>
</reference>
<dbReference type="Pfam" id="PF00096">
    <property type="entry name" value="zf-C2H2"/>
    <property type="match status" value="3"/>
</dbReference>
<dbReference type="GO" id="GO:0006357">
    <property type="term" value="P:regulation of transcription by RNA polymerase II"/>
    <property type="evidence" value="ECO:0007669"/>
    <property type="project" value="TreeGrafter"/>
</dbReference>
<dbReference type="InterPro" id="IPR001909">
    <property type="entry name" value="KRAB"/>
</dbReference>
<dbReference type="GO" id="GO:0000978">
    <property type="term" value="F:RNA polymerase II cis-regulatory region sequence-specific DNA binding"/>
    <property type="evidence" value="ECO:0007669"/>
    <property type="project" value="TreeGrafter"/>
</dbReference>
<name>A0A6P6DRR5_OCTDE</name>
<dbReference type="GeneID" id="111814148"/>
<dbReference type="AlphaFoldDB" id="A0A6P6DRR5"/>
<feature type="domain" description="KRAB" evidence="14">
    <location>
        <begin position="4"/>
        <end position="84"/>
    </location>
</feature>
<dbReference type="InterPro" id="IPR036236">
    <property type="entry name" value="Znf_C2H2_sf"/>
</dbReference>
<evidence type="ECO:0000256" key="7">
    <source>
        <dbReference type="ARBA" id="ARBA00022833"/>
    </source>
</evidence>
<evidence type="ECO:0000256" key="4">
    <source>
        <dbReference type="ARBA" id="ARBA00022723"/>
    </source>
</evidence>
<gene>
    <name evidence="16" type="primary">LOC111814148</name>
</gene>
<dbReference type="InterPro" id="IPR036051">
    <property type="entry name" value="KRAB_dom_sf"/>
</dbReference>
<protein>
    <submittedName>
        <fullName evidence="16">LOW QUALITY PROTEIN: zinc finger protein 709-like</fullName>
    </submittedName>
</protein>
<sequence>MEAVTFEDVAVNFSREEWALLDPPQRKLYGDVMWETLRHLAAVGRNSEDRQIEDECRNSRNCLRSEEVEKSYQYKLWCQHAELASQTPDPNVHMTVVGLKPGESLSSGRLLDGHSLAQGPIVAKNIRQPHEQQGFQEKLSACNKHGKACTQIPSFQRHAETGPGEKLHEYIPCGKSYSDYTEESTIEENPFAYKKDMKSFITPSYVQIGERSHSALITYICIPCGKGFNSDIDIQTHEKAHCGEKPYVGKHFGKSVTNNSLDNHEKIHIEEKPYVCKQCGKAFRRKDNLRMHERIHSGVKPYVCKQCGKAFSRKDNWQMHEWTHTGEKPYVCKQCGKAFSRKDNWRMHEWTHTGEKPYVCKQCGKAFSKSVVVKFMKEFTLERNLIYVSIVRKLSALMIVVEYMKEVTQERNPMYASSVGKLSAKVVLVEFMKEFTLERNPMYVRNVAKLSVP</sequence>
<accession>A0A6P6DRR5</accession>
<keyword evidence="11" id="KW-0539">Nucleus</keyword>
<evidence type="ECO:0000256" key="9">
    <source>
        <dbReference type="ARBA" id="ARBA00023125"/>
    </source>
</evidence>
<dbReference type="FunFam" id="3.30.160.60:FF:002254">
    <property type="entry name" value="Zinc finger protein 540"/>
    <property type="match status" value="1"/>
</dbReference>
<dbReference type="RefSeq" id="XP_023562676.1">
    <property type="nucleotide sequence ID" value="XM_023706908.1"/>
</dbReference>
<evidence type="ECO:0000256" key="10">
    <source>
        <dbReference type="ARBA" id="ARBA00023163"/>
    </source>
</evidence>
<dbReference type="OrthoDB" id="9749989at2759"/>
<dbReference type="GO" id="GO:0003700">
    <property type="term" value="F:DNA-binding transcription factor activity"/>
    <property type="evidence" value="ECO:0007669"/>
    <property type="project" value="TreeGrafter"/>
</dbReference>
<dbReference type="SMART" id="SM00349">
    <property type="entry name" value="KRAB"/>
    <property type="match status" value="1"/>
</dbReference>
<keyword evidence="10" id="KW-0804">Transcription</keyword>
<dbReference type="PROSITE" id="PS50805">
    <property type="entry name" value="KRAB"/>
    <property type="match status" value="1"/>
</dbReference>
<dbReference type="PANTHER" id="PTHR24390:SF159">
    <property type="entry name" value="GROWTH FACTOR INDEPENDENT 1 TRANSCRIPTIONAL REPRESSOR"/>
    <property type="match status" value="1"/>
</dbReference>
<dbReference type="SUPFAM" id="SSF109640">
    <property type="entry name" value="KRAB domain (Kruppel-associated box)"/>
    <property type="match status" value="1"/>
</dbReference>
<keyword evidence="8" id="KW-0805">Transcription regulation</keyword>
<keyword evidence="5" id="KW-0677">Repeat</keyword>
<dbReference type="GO" id="GO:0005634">
    <property type="term" value="C:nucleus"/>
    <property type="evidence" value="ECO:0007669"/>
    <property type="project" value="UniProtKB-SubCell"/>
</dbReference>
<dbReference type="InParanoid" id="A0A6P6DRR5"/>
<dbReference type="SUPFAM" id="SSF57667">
    <property type="entry name" value="beta-beta-alpha zinc fingers"/>
    <property type="match status" value="4"/>
</dbReference>
<feature type="domain" description="C2H2-type" evidence="13">
    <location>
        <begin position="219"/>
        <end position="246"/>
    </location>
</feature>
<dbReference type="CDD" id="cd07765">
    <property type="entry name" value="KRAB_A-box"/>
    <property type="match status" value="1"/>
</dbReference>
<evidence type="ECO:0000256" key="11">
    <source>
        <dbReference type="ARBA" id="ARBA00023242"/>
    </source>
</evidence>
<dbReference type="FunFam" id="3.30.160.60:FF:000184">
    <property type="entry name" value="Zinc finger protein 333"/>
    <property type="match status" value="1"/>
</dbReference>
<evidence type="ECO:0000256" key="1">
    <source>
        <dbReference type="ARBA" id="ARBA00003767"/>
    </source>
</evidence>
<dbReference type="Pfam" id="PF01352">
    <property type="entry name" value="KRAB"/>
    <property type="match status" value="1"/>
</dbReference>
<dbReference type="FunFam" id="3.30.160.60:FF:000271">
    <property type="entry name" value="Zinc finger protein 662"/>
    <property type="match status" value="1"/>
</dbReference>
<keyword evidence="9" id="KW-0238">DNA-binding</keyword>
<evidence type="ECO:0000256" key="2">
    <source>
        <dbReference type="ARBA" id="ARBA00004123"/>
    </source>
</evidence>
<evidence type="ECO:0000256" key="6">
    <source>
        <dbReference type="ARBA" id="ARBA00022771"/>
    </source>
</evidence>
<dbReference type="InterPro" id="IPR013087">
    <property type="entry name" value="Znf_C2H2_type"/>
</dbReference>
<evidence type="ECO:0000256" key="12">
    <source>
        <dbReference type="PROSITE-ProRule" id="PRU00042"/>
    </source>
</evidence>